<comment type="caution">
    <text evidence="8">Lacks conserved residue(s) required for the propagation of feature annotation.</text>
</comment>
<dbReference type="PROSITE" id="PS01326">
    <property type="entry name" value="DAP_EPIMERASE"/>
    <property type="match status" value="1"/>
</dbReference>
<dbReference type="STRING" id="1404245.CGLY_07870"/>
<comment type="catalytic activity">
    <reaction evidence="7 8">
        <text>(2S,6S)-2,6-diaminopimelate = meso-2,6-diaminopimelate</text>
        <dbReference type="Rhea" id="RHEA:15393"/>
        <dbReference type="ChEBI" id="CHEBI:57609"/>
        <dbReference type="ChEBI" id="CHEBI:57791"/>
        <dbReference type="EC" id="5.1.1.7"/>
    </reaction>
</comment>
<dbReference type="NCBIfam" id="TIGR00652">
    <property type="entry name" value="DapF"/>
    <property type="match status" value="1"/>
</dbReference>
<comment type="subunit">
    <text evidence="8">Homodimer.</text>
</comment>
<dbReference type="AlphaFoldDB" id="X5DRV1"/>
<evidence type="ECO:0000256" key="3">
    <source>
        <dbReference type="ARBA" id="ARBA00013080"/>
    </source>
</evidence>
<feature type="binding site" evidence="8">
    <location>
        <begin position="229"/>
        <end position="230"/>
    </location>
    <ligand>
        <name>substrate</name>
    </ligand>
</feature>
<evidence type="ECO:0000256" key="4">
    <source>
        <dbReference type="ARBA" id="ARBA00022605"/>
    </source>
</evidence>
<keyword evidence="6 8" id="KW-0413">Isomerase</keyword>
<feature type="site" description="Could be important to modulate the pK values of the two catalytic cysteine residues" evidence="8">
    <location>
        <position position="177"/>
    </location>
</feature>
<dbReference type="PANTHER" id="PTHR31689">
    <property type="entry name" value="DIAMINOPIMELATE EPIMERASE, CHLOROPLASTIC"/>
    <property type="match status" value="1"/>
</dbReference>
<feature type="active site" description="Proton donor" evidence="8">
    <location>
        <position position="93"/>
    </location>
</feature>
<dbReference type="Proteomes" id="UP000023703">
    <property type="component" value="Chromosome"/>
</dbReference>
<feature type="binding site" evidence="8">
    <location>
        <position position="211"/>
    </location>
    <ligand>
        <name>substrate</name>
    </ligand>
</feature>
<reference evidence="10 11" key="1">
    <citation type="journal article" date="2015" name="Int. J. Syst. Evol. Microbiol.">
        <title>Revisiting Corynebacterium glyciniphilum (ex Kubota et al., 1972) sp. nov., nom. rev., isolated from putrefied banana.</title>
        <authorList>
            <person name="Al-Dilaimi A."/>
            <person name="Bednarz H."/>
            <person name="Lomker A."/>
            <person name="Niehaus K."/>
            <person name="Kalinowski J."/>
            <person name="Ruckert C."/>
        </authorList>
    </citation>
    <scope>NUCLEOTIDE SEQUENCE [LARGE SCALE GENOMIC DNA]</scope>
    <source>
        <strain evidence="10">AJ 3170</strain>
    </source>
</reference>
<feature type="active site" evidence="9">
    <location>
        <position position="93"/>
    </location>
</feature>
<dbReference type="GO" id="GO:0009089">
    <property type="term" value="P:lysine biosynthetic process via diaminopimelate"/>
    <property type="evidence" value="ECO:0007669"/>
    <property type="project" value="UniProtKB-UniRule"/>
</dbReference>
<keyword evidence="8" id="KW-0963">Cytoplasm</keyword>
<feature type="binding site" evidence="8">
    <location>
        <position position="175"/>
    </location>
    <ligand>
        <name>substrate</name>
    </ligand>
</feature>
<evidence type="ECO:0000256" key="8">
    <source>
        <dbReference type="HAMAP-Rule" id="MF_00197"/>
    </source>
</evidence>
<dbReference type="RefSeq" id="WP_038548299.1">
    <property type="nucleotide sequence ID" value="NZ_CP006842.1"/>
</dbReference>
<evidence type="ECO:0000256" key="9">
    <source>
        <dbReference type="PROSITE-ProRule" id="PRU10125"/>
    </source>
</evidence>
<evidence type="ECO:0000256" key="6">
    <source>
        <dbReference type="ARBA" id="ARBA00023235"/>
    </source>
</evidence>
<dbReference type="Pfam" id="PF01678">
    <property type="entry name" value="DAP_epimerase"/>
    <property type="match status" value="2"/>
</dbReference>
<dbReference type="GO" id="GO:0005829">
    <property type="term" value="C:cytosol"/>
    <property type="evidence" value="ECO:0007669"/>
    <property type="project" value="TreeGrafter"/>
</dbReference>
<dbReference type="EC" id="5.1.1.7" evidence="3 8"/>
<feature type="binding site" evidence="8">
    <location>
        <position position="84"/>
    </location>
    <ligand>
        <name>substrate</name>
    </ligand>
</feature>
<dbReference type="EMBL" id="CP006842">
    <property type="protein sequence ID" value="AHW64019.1"/>
    <property type="molecule type" value="Genomic_DNA"/>
</dbReference>
<dbReference type="UniPathway" id="UPA00034">
    <property type="reaction ID" value="UER00025"/>
</dbReference>
<comment type="similarity">
    <text evidence="2 8">Belongs to the diaminopimelate epimerase family.</text>
</comment>
<evidence type="ECO:0000256" key="1">
    <source>
        <dbReference type="ARBA" id="ARBA00005196"/>
    </source>
</evidence>
<comment type="subcellular location">
    <subcellularLocation>
        <location evidence="8">Cytoplasm</location>
    </subcellularLocation>
</comment>
<name>X5DRV1_9CORY</name>
<dbReference type="HAMAP" id="MF_00197">
    <property type="entry name" value="DAP_epimerase"/>
    <property type="match status" value="1"/>
</dbReference>
<feature type="binding site" evidence="8">
    <location>
        <begin position="239"/>
        <end position="240"/>
    </location>
    <ligand>
        <name>substrate</name>
    </ligand>
</feature>
<dbReference type="GO" id="GO:0008837">
    <property type="term" value="F:diaminopimelate epimerase activity"/>
    <property type="evidence" value="ECO:0007669"/>
    <property type="project" value="UniProtKB-UniRule"/>
</dbReference>
<evidence type="ECO:0000313" key="11">
    <source>
        <dbReference type="Proteomes" id="UP000023703"/>
    </source>
</evidence>
<evidence type="ECO:0000256" key="2">
    <source>
        <dbReference type="ARBA" id="ARBA00010219"/>
    </source>
</evidence>
<feature type="binding site" evidence="8">
    <location>
        <position position="17"/>
    </location>
    <ligand>
        <name>substrate</name>
    </ligand>
</feature>
<feature type="binding site" evidence="8">
    <location>
        <begin position="94"/>
        <end position="95"/>
    </location>
    <ligand>
        <name>substrate</name>
    </ligand>
</feature>
<feature type="site" description="Could be important to modulate the pK values of the two catalytic cysteine residues" evidence="8">
    <location>
        <position position="229"/>
    </location>
</feature>
<proteinExistence type="inferred from homology"/>
<keyword evidence="5 8" id="KW-0457">Lysine biosynthesis</keyword>
<evidence type="ECO:0000313" key="10">
    <source>
        <dbReference type="EMBL" id="AHW64019.1"/>
    </source>
</evidence>
<comment type="pathway">
    <text evidence="1 8">Amino-acid biosynthesis; L-lysine biosynthesis via DAP pathway; DL-2,6-diaminopimelate from LL-2,6-diaminopimelate: step 1/1.</text>
</comment>
<dbReference type="OrthoDB" id="9805408at2"/>
<dbReference type="Gene3D" id="3.10.310.10">
    <property type="entry name" value="Diaminopimelate Epimerase, Chain A, domain 1"/>
    <property type="match status" value="2"/>
</dbReference>
<sequence length="311" mass="32653">MNESTQFEVIKGHGTGNDFLLIPDPEAAVNLTDDLVRSLADRHRGIGADGVIRIATAGVLVRKGVLACLPDGVGDEDWFMDYRNADGSVAEMCGNGVRVFAHALSALSLTTPAYRNADGTWAVGTRAGRRDVRIHSATATDAEVSVDMGVPEIMGRSGGALDGVWYDGVGVDMGNPHLACVVPGLTPAGLAELRVDLRPDYDRTFFPAGVNLEILTALDNGRVHMRVHERGVGETLSCGTGTVAAAVAALSDRFNDQARVREAWQETVHVAVPGGDVAVTVGADEDGQQIPATLRGPSRLVFTTTVTGAAL</sequence>
<evidence type="ECO:0000256" key="5">
    <source>
        <dbReference type="ARBA" id="ARBA00023154"/>
    </source>
</evidence>
<feature type="active site" description="Proton acceptor" evidence="8">
    <location>
        <position position="238"/>
    </location>
</feature>
<evidence type="ECO:0000256" key="7">
    <source>
        <dbReference type="ARBA" id="ARBA00051712"/>
    </source>
</evidence>
<comment type="function">
    <text evidence="8">Catalyzes the stereoinversion of LL-2,6-diaminopimelate (L,L-DAP) to meso-diaminopimelate (meso-DAP), a precursor of L-lysine and an essential component of the bacterial peptidoglycan.</text>
</comment>
<dbReference type="SUPFAM" id="SSF54506">
    <property type="entry name" value="Diaminopimelate epimerase-like"/>
    <property type="match status" value="2"/>
</dbReference>
<keyword evidence="4 8" id="KW-0028">Amino-acid biosynthesis</keyword>
<organism evidence="10 11">
    <name type="scientific">Corynebacterium glyciniphilum AJ 3170</name>
    <dbReference type="NCBI Taxonomy" id="1404245"/>
    <lineage>
        <taxon>Bacteria</taxon>
        <taxon>Bacillati</taxon>
        <taxon>Actinomycetota</taxon>
        <taxon>Actinomycetes</taxon>
        <taxon>Mycobacteriales</taxon>
        <taxon>Corynebacteriaceae</taxon>
        <taxon>Corynebacterium</taxon>
    </lineage>
</organism>
<dbReference type="InterPro" id="IPR018510">
    <property type="entry name" value="DAP_epimerase_AS"/>
</dbReference>
<dbReference type="eggNOG" id="COG0253">
    <property type="taxonomic scope" value="Bacteria"/>
</dbReference>
<dbReference type="PANTHER" id="PTHR31689:SF0">
    <property type="entry name" value="DIAMINOPIMELATE EPIMERASE"/>
    <property type="match status" value="1"/>
</dbReference>
<gene>
    <name evidence="8 10" type="primary">dapF</name>
    <name evidence="10" type="ORF">CGLY_07870</name>
</gene>
<protein>
    <recommendedName>
        <fullName evidence="3 8">Diaminopimelate epimerase</fullName>
        <shortName evidence="8">DAP epimerase</shortName>
        <ecNumber evidence="3 8">5.1.1.7</ecNumber>
    </recommendedName>
    <alternativeName>
        <fullName evidence="8">PLP-independent amino acid racemase</fullName>
    </alternativeName>
</protein>
<dbReference type="InterPro" id="IPR001653">
    <property type="entry name" value="DAP_epimerase_DapF"/>
</dbReference>
<dbReference type="HOGENOM" id="CLU_053306_4_0_11"/>
<keyword evidence="11" id="KW-1185">Reference proteome</keyword>
<accession>X5DRV1</accession>
<dbReference type="KEGG" id="cgy:CGLY_07870"/>